<dbReference type="GO" id="GO:0048309">
    <property type="term" value="P:endoplasmic reticulum inheritance"/>
    <property type="evidence" value="ECO:0007669"/>
    <property type="project" value="TreeGrafter"/>
</dbReference>
<dbReference type="RefSeq" id="XP_018737528.1">
    <property type="nucleotide sequence ID" value="XM_018879630.1"/>
</dbReference>
<dbReference type="GO" id="GO:0000921">
    <property type="term" value="P:septin ring assembly"/>
    <property type="evidence" value="ECO:0007669"/>
    <property type="project" value="TreeGrafter"/>
</dbReference>
<keyword evidence="2" id="KW-0472">Membrane</keyword>
<feature type="transmembrane region" description="Helical" evidence="2">
    <location>
        <begin position="145"/>
        <end position="166"/>
    </location>
</feature>
<keyword evidence="2" id="KW-0812">Transmembrane</keyword>
<dbReference type="GeneID" id="30034608"/>
<evidence type="ECO:0000256" key="2">
    <source>
        <dbReference type="SAM" id="Phobius"/>
    </source>
</evidence>
<reference evidence="3 4" key="1">
    <citation type="submission" date="2016-02" db="EMBL/GenBank/DDBJ databases">
        <title>Complete genome sequence and transcriptome regulation of the pentose utilising yeast Sugiyamaella lignohabitans.</title>
        <authorList>
            <person name="Bellasio M."/>
            <person name="Peymann A."/>
            <person name="Valli M."/>
            <person name="Sipitzky M."/>
            <person name="Graf A."/>
            <person name="Sauer M."/>
            <person name="Marx H."/>
            <person name="Mattanovich D."/>
        </authorList>
    </citation>
    <scope>NUCLEOTIDE SEQUENCE [LARGE SCALE GENOMIC DNA]</scope>
    <source>
        <strain evidence="3 4">CBS 10342</strain>
    </source>
</reference>
<proteinExistence type="predicted"/>
<keyword evidence="4" id="KW-1185">Reference proteome</keyword>
<feature type="transmembrane region" description="Helical" evidence="2">
    <location>
        <begin position="259"/>
        <end position="278"/>
    </location>
</feature>
<dbReference type="GO" id="GO:0097038">
    <property type="term" value="C:perinuclear endoplasmic reticulum"/>
    <property type="evidence" value="ECO:0007669"/>
    <property type="project" value="TreeGrafter"/>
</dbReference>
<feature type="region of interest" description="Disordered" evidence="1">
    <location>
        <begin position="393"/>
        <end position="455"/>
    </location>
</feature>
<sequence>MPRLSLVKPVQWLFSIVYLFLIIVTIPLAFDVGGDDCGIAFTFALTAFYLVMSTIRLVSRNTKFSILGSILYYLQHLIIIPSLLILHLSLFSEESSPVWMKVVYPWSFFVRHATPLFSILEGFCTLLVIQATGQIARWAVRKSDTWMFVQILASGTNLTLSLYFLYRIYTFPVAIELTSATLIGAVLTISTFLGLYGIISGKGTPVESSMLFSYTVYGLYVTFTDFQSSITSSLFFPFLTPTGAEQTSATAYSTPVSTANSGGSLGLLSSILLLGGLLTKTSDAGVSTAIASATSTVSAIGSEAVSTLSRSSLINGLPHRYQNTVPPFPPIIITGYTNLVTTLAELTPKGFITAFEFFLGTISTISPSVAVSLAYRLFVFFAATRIIPSLKATPPPTPSNSLSPTASPTRNVSSASLSGSTSSTTALSPSNSKANPTYSRTNSHGPTTITAKSFSSPSRKRISKSRPVLFIIYSYAPCIIIAVYTHLLLQHSSIFGATISVYGRNPGSTEGTVGSKTTWYSMVLNLLGGNSKEAWQFWGWANIFNTLALYGIELLYGGSDSQELISNHFKTD</sequence>
<feature type="transmembrane region" description="Helical" evidence="2">
    <location>
        <begin position="38"/>
        <end position="58"/>
    </location>
</feature>
<dbReference type="InterPro" id="IPR013635">
    <property type="entry name" value="Ice2"/>
</dbReference>
<evidence type="ECO:0000256" key="1">
    <source>
        <dbReference type="SAM" id="MobiDB-lite"/>
    </source>
</evidence>
<feature type="transmembrane region" description="Helical" evidence="2">
    <location>
        <begin position="178"/>
        <end position="199"/>
    </location>
</feature>
<gene>
    <name evidence="3" type="primary">ICE2</name>
    <name evidence="3" type="ORF">AWJ20_2671</name>
</gene>
<organism evidence="3 4">
    <name type="scientific">Sugiyamaella lignohabitans</name>
    <dbReference type="NCBI Taxonomy" id="796027"/>
    <lineage>
        <taxon>Eukaryota</taxon>
        <taxon>Fungi</taxon>
        <taxon>Dikarya</taxon>
        <taxon>Ascomycota</taxon>
        <taxon>Saccharomycotina</taxon>
        <taxon>Dipodascomycetes</taxon>
        <taxon>Dipodascales</taxon>
        <taxon>Trichomonascaceae</taxon>
        <taxon>Sugiyamaella</taxon>
    </lineage>
</organism>
<feature type="transmembrane region" description="Helical" evidence="2">
    <location>
        <begin position="211"/>
        <end position="239"/>
    </location>
</feature>
<dbReference type="AlphaFoldDB" id="A0A167FAY2"/>
<feature type="compositionally biased region" description="Low complexity" evidence="1">
    <location>
        <begin position="399"/>
        <end position="432"/>
    </location>
</feature>
<keyword evidence="2" id="KW-1133">Transmembrane helix</keyword>
<feature type="transmembrane region" description="Helical" evidence="2">
    <location>
        <begin position="12"/>
        <end position="32"/>
    </location>
</feature>
<dbReference type="KEGG" id="slb:AWJ20_2671"/>
<feature type="transmembrane region" description="Helical" evidence="2">
    <location>
        <begin position="468"/>
        <end position="489"/>
    </location>
</feature>
<dbReference type="Pfam" id="PF08426">
    <property type="entry name" value="ICE2"/>
    <property type="match status" value="1"/>
</dbReference>
<dbReference type="Proteomes" id="UP000189580">
    <property type="component" value="Chromosome b"/>
</dbReference>
<dbReference type="PANTHER" id="PTHR31726">
    <property type="entry name" value="PROTEIN ICE2"/>
    <property type="match status" value="1"/>
</dbReference>
<dbReference type="EMBL" id="CP014503">
    <property type="protein sequence ID" value="ANB15051.1"/>
    <property type="molecule type" value="Genomic_DNA"/>
</dbReference>
<dbReference type="OrthoDB" id="5577218at2759"/>
<dbReference type="PANTHER" id="PTHR31726:SF2">
    <property type="entry name" value="PROTEIN ICE2"/>
    <property type="match status" value="1"/>
</dbReference>
<feature type="compositionally biased region" description="Polar residues" evidence="1">
    <location>
        <begin position="433"/>
        <end position="451"/>
    </location>
</feature>
<dbReference type="GO" id="GO:0032541">
    <property type="term" value="C:cortical endoplasmic reticulum"/>
    <property type="evidence" value="ECO:0007669"/>
    <property type="project" value="TreeGrafter"/>
</dbReference>
<evidence type="ECO:0000313" key="4">
    <source>
        <dbReference type="Proteomes" id="UP000189580"/>
    </source>
</evidence>
<accession>A0A167FAY2</accession>
<feature type="transmembrane region" description="Helical" evidence="2">
    <location>
        <begin position="70"/>
        <end position="92"/>
    </location>
</feature>
<evidence type="ECO:0000313" key="3">
    <source>
        <dbReference type="EMBL" id="ANB15051.1"/>
    </source>
</evidence>
<name>A0A167FAY2_9ASCO</name>
<protein>
    <submittedName>
        <fullName evidence="3">Ice2p</fullName>
    </submittedName>
</protein>
<dbReference type="GO" id="GO:0005789">
    <property type="term" value="C:endoplasmic reticulum membrane"/>
    <property type="evidence" value="ECO:0007669"/>
    <property type="project" value="TreeGrafter"/>
</dbReference>